<reference evidence="2 3" key="1">
    <citation type="submission" date="2018-04" db="EMBL/GenBank/DDBJ databases">
        <authorList>
            <person name="Vogel A."/>
        </authorList>
    </citation>
    <scope>NUCLEOTIDE SEQUENCE [LARGE SCALE GENOMIC DNA]</scope>
</reference>
<keyword evidence="1" id="KW-0175">Coiled coil</keyword>
<dbReference type="OrthoDB" id="1738316at2759"/>
<proteinExistence type="predicted"/>
<evidence type="ECO:0000256" key="1">
    <source>
        <dbReference type="SAM" id="Coils"/>
    </source>
</evidence>
<sequence>MNEEEVLNVTLPAAFEMHLPSGEPRKRFRTWGRKRTLLGPLSLDQVTLEEWNHWEEIDGLLADSRWRYLLTFAEQSSLELTIEFLCTYQCLHGGRPIKDATDVRPDSTLTFSLSGRAFTLSMAEFGRHLGIYTKEEARSLVFAALPYSLPSEFSLEQFWRQHSLSFSKNTAHTCQWRSSAWRILSFVLSHGLFGRPTNSNRIGMKDIYIFWSLAERVQVNLAIFMAQFFLLQRKSHRKTLQAGPFVTCLARSLQPEIPGNLLPIDQSIRPLSTTSLTKMGIAKRRRVEESDEPPLDFFDPGTYTASSSGVEATMLQKILEEMMKMNTRMGAIETSIQDVKDIMETDHSAHEKQMKRMNERLESHTQKLHELEMLLGDQAGGRLPDRLPRISKWRKQVGQGIGYVVVSIYFANHHISSIYDFSYDVIASYNVFGFLVRSRFLCLCNGPSVVAKQRDREEKDSGSWKEPCQVS</sequence>
<evidence type="ECO:0000313" key="2">
    <source>
        <dbReference type="EMBL" id="VFQ78786.1"/>
    </source>
</evidence>
<accession>A0A484LS36</accession>
<evidence type="ECO:0000313" key="3">
    <source>
        <dbReference type="Proteomes" id="UP000595140"/>
    </source>
</evidence>
<protein>
    <submittedName>
        <fullName evidence="2">Uncharacterized protein</fullName>
    </submittedName>
</protein>
<dbReference type="Proteomes" id="UP000595140">
    <property type="component" value="Unassembled WGS sequence"/>
</dbReference>
<feature type="coiled-coil region" evidence="1">
    <location>
        <begin position="340"/>
        <end position="374"/>
    </location>
</feature>
<organism evidence="2 3">
    <name type="scientific">Cuscuta campestris</name>
    <dbReference type="NCBI Taxonomy" id="132261"/>
    <lineage>
        <taxon>Eukaryota</taxon>
        <taxon>Viridiplantae</taxon>
        <taxon>Streptophyta</taxon>
        <taxon>Embryophyta</taxon>
        <taxon>Tracheophyta</taxon>
        <taxon>Spermatophyta</taxon>
        <taxon>Magnoliopsida</taxon>
        <taxon>eudicotyledons</taxon>
        <taxon>Gunneridae</taxon>
        <taxon>Pentapetalae</taxon>
        <taxon>asterids</taxon>
        <taxon>lamiids</taxon>
        <taxon>Solanales</taxon>
        <taxon>Convolvulaceae</taxon>
        <taxon>Cuscuteae</taxon>
        <taxon>Cuscuta</taxon>
        <taxon>Cuscuta subgen. Grammica</taxon>
        <taxon>Cuscuta sect. Cleistogrammica</taxon>
    </lineage>
</organism>
<keyword evidence="3" id="KW-1185">Reference proteome</keyword>
<name>A0A484LS36_9ASTE</name>
<gene>
    <name evidence="2" type="ORF">CCAM_LOCUS20562</name>
</gene>
<dbReference type="AlphaFoldDB" id="A0A484LS36"/>
<dbReference type="EMBL" id="OOIL02001857">
    <property type="protein sequence ID" value="VFQ78786.1"/>
    <property type="molecule type" value="Genomic_DNA"/>
</dbReference>